<proteinExistence type="predicted"/>
<evidence type="ECO:0000313" key="1">
    <source>
        <dbReference type="EMBL" id="WMV42303.1"/>
    </source>
</evidence>
<organism evidence="1 2">
    <name type="scientific">Solanum verrucosum</name>
    <dbReference type="NCBI Taxonomy" id="315347"/>
    <lineage>
        <taxon>Eukaryota</taxon>
        <taxon>Viridiplantae</taxon>
        <taxon>Streptophyta</taxon>
        <taxon>Embryophyta</taxon>
        <taxon>Tracheophyta</taxon>
        <taxon>Spermatophyta</taxon>
        <taxon>Magnoliopsida</taxon>
        <taxon>eudicotyledons</taxon>
        <taxon>Gunneridae</taxon>
        <taxon>Pentapetalae</taxon>
        <taxon>asterids</taxon>
        <taxon>lamiids</taxon>
        <taxon>Solanales</taxon>
        <taxon>Solanaceae</taxon>
        <taxon>Solanoideae</taxon>
        <taxon>Solaneae</taxon>
        <taxon>Solanum</taxon>
    </lineage>
</organism>
<dbReference type="AlphaFoldDB" id="A0AAF0ZLQ4"/>
<dbReference type="EMBL" id="CP133619">
    <property type="protein sequence ID" value="WMV42303.1"/>
    <property type="molecule type" value="Genomic_DNA"/>
</dbReference>
<dbReference type="Proteomes" id="UP001234989">
    <property type="component" value="Chromosome 8"/>
</dbReference>
<protein>
    <submittedName>
        <fullName evidence="1">Uncharacterized protein</fullName>
    </submittedName>
</protein>
<gene>
    <name evidence="1" type="ORF">MTR67_035688</name>
</gene>
<evidence type="ECO:0000313" key="2">
    <source>
        <dbReference type="Proteomes" id="UP001234989"/>
    </source>
</evidence>
<accession>A0AAF0ZLQ4</accession>
<sequence length="237" mass="26835">MIFHQAVRSVLAPRRGAIAELLPSLRDVSKSVITSYSELGIEQTQWSWKEDSKRFNFLSCSSPNASCTRSYGRLKLTQNLRNLKNDLNAFLLGSSWNLSMARQKVPRNKPPRKRAWGIVINGGVAPSHTTHAKLPKKGGKAMEKGLLIQLLLRRALIVWESMQPISLFQSRKVRTIEQVPSVPPVQVPPPRSLNRLKAAGLRTILEEKRLSTDGVVDKYLDVWNTIKFHKFESFTKP</sequence>
<dbReference type="PANTHER" id="PTHR33180">
    <property type="entry name" value="PHOTOSYSTEM II CP43 REACTION CENTER PROTEIN"/>
    <property type="match status" value="1"/>
</dbReference>
<name>A0AAF0ZLQ4_SOLVR</name>
<reference evidence="1" key="1">
    <citation type="submission" date="2023-08" db="EMBL/GenBank/DDBJ databases">
        <title>A de novo genome assembly of Solanum verrucosum Schlechtendal, a Mexican diploid species geographically isolated from the other diploid A-genome species in potato relatives.</title>
        <authorList>
            <person name="Hosaka K."/>
        </authorList>
    </citation>
    <scope>NUCLEOTIDE SEQUENCE</scope>
    <source>
        <tissue evidence="1">Young leaves</tissue>
    </source>
</reference>
<dbReference type="PANTHER" id="PTHR33180:SF31">
    <property type="entry name" value="POLYPROTEIN PROTEIN"/>
    <property type="match status" value="1"/>
</dbReference>
<keyword evidence="2" id="KW-1185">Reference proteome</keyword>